<feature type="compositionally biased region" description="Basic and acidic residues" evidence="1">
    <location>
        <begin position="538"/>
        <end position="547"/>
    </location>
</feature>
<feature type="compositionally biased region" description="Basic and acidic residues" evidence="1">
    <location>
        <begin position="499"/>
        <end position="529"/>
    </location>
</feature>
<dbReference type="Proteomes" id="UP000807309">
    <property type="component" value="Unassembled WGS sequence"/>
</dbReference>
<feature type="compositionally biased region" description="Low complexity" evidence="1">
    <location>
        <begin position="332"/>
        <end position="345"/>
    </location>
</feature>
<keyword evidence="3" id="KW-1185">Reference proteome</keyword>
<feature type="region of interest" description="Disordered" evidence="1">
    <location>
        <begin position="297"/>
        <end position="559"/>
    </location>
</feature>
<evidence type="ECO:0000313" key="2">
    <source>
        <dbReference type="EMBL" id="MBF6226833.1"/>
    </source>
</evidence>
<feature type="compositionally biased region" description="Basic and acidic residues" evidence="1">
    <location>
        <begin position="388"/>
        <end position="400"/>
    </location>
</feature>
<accession>A0ABS0CBE9</accession>
<feature type="compositionally biased region" description="Basic and acidic residues" evidence="1">
    <location>
        <begin position="421"/>
        <end position="436"/>
    </location>
</feature>
<sequence length="559" mass="61558">MSAPSPGTSTRFRLARITGLVLGSLVFLHACERSKSTLLGDVRMEVAIAAALGAAALAAGWFEIKLRAQEEKDAGPSWDDSEEDETPSPGNFPGRSRRSAHAVSPERARAGHTRPVTRPAPPTHLEDDDQPEPSEPAGRADLVAGIARTLRITRPGATGERPQLPALSAMTKWMRRVEPGEDADLDEVGDDEVEQITHTETGELVIESSSRTVRAKIARSGDLVVHGRAHGGPHPRSEWKWTFQPETFPAIRNALGDGPGDLLDLLEDTIPWLDAGARHDPGAWLRAHDIPATYREKGVSATQVTRELPVLQPGRPPQPPRAGRSRRKPSPDASGTRTARTSTGTGDDRARRERPAASARSPEPSPARRESRSTQRGAAGPLPSSGRTDTERRTRGDKSRPTGQQSRSSDDYGSPTPSRRRRDESAPSDRFPRTGTDDSSPPGRPTPGRPDLPRRRHKDIADDHRDTLHDAGRPEGHDDTRRRRASRQADRNSQPFPDFEPRTGRRERSDPPYRDRPAPSDRAGDRTHDQPPPARRHRGEERPRRDTPSAQEHTSRRGW</sequence>
<dbReference type="EMBL" id="JADLRE010000012">
    <property type="protein sequence ID" value="MBF6226833.1"/>
    <property type="molecule type" value="Genomic_DNA"/>
</dbReference>
<feature type="compositionally biased region" description="Basic and acidic residues" evidence="1">
    <location>
        <begin position="346"/>
        <end position="355"/>
    </location>
</feature>
<name>A0ABS0CBE9_9NOCA</name>
<gene>
    <name evidence="2" type="ORF">IU470_17190</name>
</gene>
<protein>
    <submittedName>
        <fullName evidence="2">Uncharacterized protein</fullName>
    </submittedName>
</protein>
<feature type="region of interest" description="Disordered" evidence="1">
    <location>
        <begin position="72"/>
        <end position="138"/>
    </location>
</feature>
<proteinExistence type="predicted"/>
<reference evidence="2 3" key="1">
    <citation type="submission" date="2020-10" db="EMBL/GenBank/DDBJ databases">
        <title>Identification of Nocardia species via Next-generation sequencing and recognition of intraspecies genetic diversity.</title>
        <authorList>
            <person name="Li P."/>
            <person name="Li P."/>
            <person name="Lu B."/>
        </authorList>
    </citation>
    <scope>NUCLEOTIDE SEQUENCE [LARGE SCALE GENOMIC DNA]</scope>
    <source>
        <strain evidence="2 3">N-11</strain>
    </source>
</reference>
<evidence type="ECO:0000313" key="3">
    <source>
        <dbReference type="Proteomes" id="UP000807309"/>
    </source>
</evidence>
<dbReference type="RefSeq" id="WP_195033898.1">
    <property type="nucleotide sequence ID" value="NZ_JADLRE010000012.1"/>
</dbReference>
<feature type="compositionally biased region" description="Basic and acidic residues" evidence="1">
    <location>
        <begin position="459"/>
        <end position="481"/>
    </location>
</feature>
<organism evidence="2 3">
    <name type="scientific">Nocardia abscessus</name>
    <dbReference type="NCBI Taxonomy" id="120957"/>
    <lineage>
        <taxon>Bacteria</taxon>
        <taxon>Bacillati</taxon>
        <taxon>Actinomycetota</taxon>
        <taxon>Actinomycetes</taxon>
        <taxon>Mycobacteriales</taxon>
        <taxon>Nocardiaceae</taxon>
        <taxon>Nocardia</taxon>
    </lineage>
</organism>
<comment type="caution">
    <text evidence="2">The sequence shown here is derived from an EMBL/GenBank/DDBJ whole genome shotgun (WGS) entry which is preliminary data.</text>
</comment>
<evidence type="ECO:0000256" key="1">
    <source>
        <dbReference type="SAM" id="MobiDB-lite"/>
    </source>
</evidence>